<dbReference type="Pfam" id="PF13444">
    <property type="entry name" value="Acetyltransf_5"/>
    <property type="match status" value="1"/>
</dbReference>
<evidence type="ECO:0000256" key="4">
    <source>
        <dbReference type="ARBA" id="ARBA00023098"/>
    </source>
</evidence>
<sequence length="290" mass="33709">MQEIGRLRELTFRTAGGGTGKAVDIDHYDTSEVAYKQLIVWDPSAKEILGGYRFHVCDETNIFLNGEIQLATAKLFNFSEKFLKDYLPHTIELGRSFVQPKYQTTNNRVKALYALDNLWDGLGALIIDNPEKQYFFGKVTMYRNYNQRARNLLLYFLEKHFPDKENLITPKIPLETFMDREEMKTTFVGGNFMDDYKILSRKVRAFGENIPPLINAYMSLSPSLKTFGTVLNPYFGDVEETAIMITINDMYKKKVERHVSSYLQRKIELGKRKTIALSDSLKRLIKKYHH</sequence>
<dbReference type="EMBL" id="ADZX01000194">
    <property type="protein sequence ID" value="EFK97439.1"/>
    <property type="molecule type" value="Genomic_DNA"/>
</dbReference>
<dbReference type="GO" id="GO:0006629">
    <property type="term" value="P:lipid metabolic process"/>
    <property type="evidence" value="ECO:0007669"/>
    <property type="project" value="UniProtKB-KW"/>
</dbReference>
<evidence type="ECO:0000313" key="6">
    <source>
        <dbReference type="EMBL" id="EFK97439.1"/>
    </source>
</evidence>
<protein>
    <submittedName>
        <fullName evidence="6">Phospholipid/glycerol acyltransferase</fullName>
    </submittedName>
</protein>
<reference evidence="6" key="2">
    <citation type="journal article" date="2011" name="Microb. Ecol.">
        <title>Taxonomic and Functional Metagenomic Profiling of the Microbial Community in the Anoxic Sediment of a Sub-saline Shallow Lake (Laguna de Carrizo, Central Spain).</title>
        <authorList>
            <person name="Ferrer M."/>
            <person name="Guazzaroni M.E."/>
            <person name="Richter M."/>
            <person name="Garcia-Salamanca A."/>
            <person name="Yarza P."/>
            <person name="Suarez-Suarez A."/>
            <person name="Solano J."/>
            <person name="Alcaide M."/>
            <person name="van Dillewijn P."/>
            <person name="Molina-Henares M.A."/>
            <person name="Lopez-Cortes N."/>
            <person name="Al-Ramahi Y."/>
            <person name="Guerrero C."/>
            <person name="Acosta A."/>
            <person name="de Eugenio L.I."/>
            <person name="Martinez V."/>
            <person name="Marques S."/>
            <person name="Rojo F."/>
            <person name="Santero E."/>
            <person name="Genilloud O."/>
            <person name="Perez-Perez J."/>
            <person name="Rossello-Mora R."/>
            <person name="Ramos J.L."/>
        </authorList>
    </citation>
    <scope>NUCLEOTIDE SEQUENCE</scope>
</reference>
<dbReference type="PANTHER" id="PTHR37323:SF1">
    <property type="entry name" value="L-ORNITHINE N(ALPHA)-ACYLTRANSFERASE"/>
    <property type="match status" value="1"/>
</dbReference>
<evidence type="ECO:0000256" key="3">
    <source>
        <dbReference type="ARBA" id="ARBA00022679"/>
    </source>
</evidence>
<dbReference type="SUPFAM" id="SSF55729">
    <property type="entry name" value="Acyl-CoA N-acyltransferases (Nat)"/>
    <property type="match status" value="1"/>
</dbReference>
<keyword evidence="4" id="KW-0443">Lipid metabolism</keyword>
<evidence type="ECO:0000256" key="2">
    <source>
        <dbReference type="ARBA" id="ARBA00022516"/>
    </source>
</evidence>
<comment type="pathway">
    <text evidence="1">Lipid metabolism.</text>
</comment>
<dbReference type="InterPro" id="IPR052351">
    <property type="entry name" value="Ornithine_N-alpha-AT"/>
</dbReference>
<proteinExistence type="predicted"/>
<organism evidence="6">
    <name type="scientific">sediment metagenome</name>
    <dbReference type="NCBI Taxonomy" id="749907"/>
    <lineage>
        <taxon>unclassified sequences</taxon>
        <taxon>metagenomes</taxon>
        <taxon>ecological metagenomes</taxon>
    </lineage>
</organism>
<name>D9PG76_9ZZZZ</name>
<dbReference type="PANTHER" id="PTHR37323">
    <property type="entry name" value="GCN5-RELATED N-ACETYLTRANSFERASE"/>
    <property type="match status" value="1"/>
</dbReference>
<accession>D9PG76</accession>
<comment type="caution">
    <text evidence="6">The sequence shown here is derived from an EMBL/GenBank/DDBJ whole genome shotgun (WGS) entry which is preliminary data.</text>
</comment>
<dbReference type="AlphaFoldDB" id="D9PG76"/>
<keyword evidence="5 6" id="KW-0012">Acyltransferase</keyword>
<dbReference type="GO" id="GO:0016746">
    <property type="term" value="F:acyltransferase activity"/>
    <property type="evidence" value="ECO:0007669"/>
    <property type="project" value="UniProtKB-KW"/>
</dbReference>
<evidence type="ECO:0000256" key="1">
    <source>
        <dbReference type="ARBA" id="ARBA00005189"/>
    </source>
</evidence>
<keyword evidence="3 6" id="KW-0808">Transferase</keyword>
<keyword evidence="2" id="KW-0444">Lipid biosynthesis</keyword>
<evidence type="ECO:0000256" key="5">
    <source>
        <dbReference type="ARBA" id="ARBA00023315"/>
    </source>
</evidence>
<dbReference type="InterPro" id="IPR016181">
    <property type="entry name" value="Acyl_CoA_acyltransferase"/>
</dbReference>
<reference evidence="6" key="1">
    <citation type="submission" date="2010-07" db="EMBL/GenBank/DDBJ databases">
        <authorList>
            <consortium name="CONSOLIDER consortium CSD2007-00005"/>
            <person name="Guazzaroni M.-E."/>
            <person name="Richter M."/>
            <person name="Garcia-Salamanca A."/>
            <person name="Yarza P."/>
            <person name="Ferrer M."/>
        </authorList>
    </citation>
    <scope>NUCLEOTIDE SEQUENCE</scope>
</reference>
<gene>
    <name evidence="6" type="ORF">LDC_0523</name>
</gene>